<dbReference type="RefSeq" id="WP_036096057.1">
    <property type="nucleotide sequence ID" value="NZ_AODF01000002.1"/>
</dbReference>
<dbReference type="Pfam" id="PF00561">
    <property type="entry name" value="Abhydrolase_1"/>
    <property type="match status" value="1"/>
</dbReference>
<dbReference type="HAMAP" id="MF_01660">
    <property type="entry name" value="MenH"/>
    <property type="match status" value="1"/>
</dbReference>
<comment type="pathway">
    <text evidence="3">Quinol/quinone metabolism; 1,4-dihydroxy-2-naphthoate biosynthesis; 1,4-dihydroxy-2-naphthoate from chorismate: step 3/7.</text>
</comment>
<comment type="caution">
    <text evidence="5">The sequence shown here is derived from an EMBL/GenBank/DDBJ whole genome shotgun (WGS) entry which is preliminary data.</text>
</comment>
<evidence type="ECO:0000256" key="1">
    <source>
        <dbReference type="ARBA" id="ARBA00022428"/>
    </source>
</evidence>
<comment type="similarity">
    <text evidence="3">Belongs to the AB hydrolase superfamily. MenH family.</text>
</comment>
<comment type="function">
    <text evidence="3">Catalyzes a proton abstraction reaction that results in 2,5-elimination of pyruvate from 2-succinyl-5-enolpyruvyl-6-hydroxy-3-cyclohexene-1-carboxylate (SEPHCHC) and the formation of 2-succinyl-6-hydroxy-2,4-cyclohexadiene-1-carboxylate (SHCHC).</text>
</comment>
<evidence type="ECO:0000259" key="4">
    <source>
        <dbReference type="Pfam" id="PF00561"/>
    </source>
</evidence>
<dbReference type="InterPro" id="IPR029058">
    <property type="entry name" value="AB_hydrolase_fold"/>
</dbReference>
<keyword evidence="1 3" id="KW-0474">Menaquinone biosynthesis</keyword>
<dbReference type="PRINTS" id="PR00412">
    <property type="entry name" value="EPOXHYDRLASE"/>
</dbReference>
<evidence type="ECO:0000313" key="6">
    <source>
        <dbReference type="Proteomes" id="UP000019249"/>
    </source>
</evidence>
<name>A0ABN0RHZ3_9LIST</name>
<dbReference type="InterPro" id="IPR000639">
    <property type="entry name" value="Epox_hydrolase-like"/>
</dbReference>
<dbReference type="GO" id="GO:0016787">
    <property type="term" value="F:hydrolase activity"/>
    <property type="evidence" value="ECO:0007669"/>
    <property type="project" value="UniProtKB-KW"/>
</dbReference>
<dbReference type="SUPFAM" id="SSF53474">
    <property type="entry name" value="alpha/beta-Hydrolases"/>
    <property type="match status" value="1"/>
</dbReference>
<evidence type="ECO:0000256" key="3">
    <source>
        <dbReference type="HAMAP-Rule" id="MF_01660"/>
    </source>
</evidence>
<dbReference type="PANTHER" id="PTHR42916">
    <property type="entry name" value="2-SUCCINYL-5-ENOLPYRUVYL-6-HYDROXY-3-CYCLOHEXENE-1-CARBOXYLATE SYNTHASE"/>
    <property type="match status" value="1"/>
</dbReference>
<dbReference type="InterPro" id="IPR022485">
    <property type="entry name" value="SHCHC_synthase_MenH"/>
</dbReference>
<dbReference type="EC" id="4.2.99.20" evidence="3"/>
<evidence type="ECO:0000313" key="5">
    <source>
        <dbReference type="EMBL" id="EUJ33579.1"/>
    </source>
</evidence>
<organism evidence="5 6">
    <name type="scientific">Listeria floridensis FSL S10-1187</name>
    <dbReference type="NCBI Taxonomy" id="1265817"/>
    <lineage>
        <taxon>Bacteria</taxon>
        <taxon>Bacillati</taxon>
        <taxon>Bacillota</taxon>
        <taxon>Bacilli</taxon>
        <taxon>Bacillales</taxon>
        <taxon>Listeriaceae</taxon>
        <taxon>Listeria</taxon>
    </lineage>
</organism>
<dbReference type="PRINTS" id="PR00111">
    <property type="entry name" value="ABHYDROLASE"/>
</dbReference>
<dbReference type="EMBL" id="AODF01000002">
    <property type="protein sequence ID" value="EUJ33579.1"/>
    <property type="molecule type" value="Genomic_DNA"/>
</dbReference>
<dbReference type="NCBIfam" id="TIGR03695">
    <property type="entry name" value="menH_SHCHC"/>
    <property type="match status" value="1"/>
</dbReference>
<proteinExistence type="inferred from homology"/>
<keyword evidence="2 3" id="KW-0456">Lyase</keyword>
<comment type="catalytic activity">
    <reaction evidence="3">
        <text>5-enolpyruvoyl-6-hydroxy-2-succinyl-cyclohex-3-ene-1-carboxylate = (1R,6R)-6-hydroxy-2-succinyl-cyclohexa-2,4-diene-1-carboxylate + pyruvate</text>
        <dbReference type="Rhea" id="RHEA:25597"/>
        <dbReference type="ChEBI" id="CHEBI:15361"/>
        <dbReference type="ChEBI" id="CHEBI:58689"/>
        <dbReference type="ChEBI" id="CHEBI:58818"/>
        <dbReference type="EC" id="4.2.99.20"/>
    </reaction>
</comment>
<comment type="subunit">
    <text evidence="3">Monomer.</text>
</comment>
<reference evidence="5 6" key="1">
    <citation type="journal article" date="2014" name="Int. J. Syst. Evol. Microbiol.">
        <title>Listeria floridensis sp. nov., Listeria aquatica sp. nov., Listeria cornellensis sp. nov., Listeria riparia sp. nov. and Listeria grandensis sp. nov., from agricultural and natural environments.</title>
        <authorList>
            <person name="den Bakker H.C."/>
            <person name="Warchocki S."/>
            <person name="Wright E.M."/>
            <person name="Allred A.F."/>
            <person name="Ahlstrom C."/>
            <person name="Manuel C.S."/>
            <person name="Stasiewicz M.J."/>
            <person name="Burrell A."/>
            <person name="Roof S."/>
            <person name="Strawn L."/>
            <person name="Fortes E.D."/>
            <person name="Nightingale K.K."/>
            <person name="Kephart D."/>
            <person name="Wiedmann M."/>
        </authorList>
    </citation>
    <scope>NUCLEOTIDE SEQUENCE [LARGE SCALE GENOMIC DNA]</scope>
    <source>
        <strain evidence="5 6">FSL S10-1187</strain>
    </source>
</reference>
<comment type="pathway">
    <text evidence="3">Quinol/quinone metabolism; menaquinone biosynthesis.</text>
</comment>
<dbReference type="Gene3D" id="3.40.50.1820">
    <property type="entry name" value="alpha/beta hydrolase"/>
    <property type="match status" value="1"/>
</dbReference>
<protein>
    <recommendedName>
        <fullName evidence="3">Putative 2-succinyl-6-hydroxy-2,4-cyclohexadiene-1-carboxylate synthase</fullName>
        <shortName evidence="3">SHCHC synthase</shortName>
        <ecNumber evidence="3">4.2.99.20</ecNumber>
    </recommendedName>
</protein>
<keyword evidence="6" id="KW-1185">Reference proteome</keyword>
<accession>A0ABN0RHZ3</accession>
<dbReference type="PANTHER" id="PTHR42916:SF1">
    <property type="entry name" value="PROTEIN PHYLLO, CHLOROPLASTIC"/>
    <property type="match status" value="1"/>
</dbReference>
<feature type="domain" description="AB hydrolase-1" evidence="4">
    <location>
        <begin position="14"/>
        <end position="249"/>
    </location>
</feature>
<dbReference type="Proteomes" id="UP000019249">
    <property type="component" value="Unassembled WGS sequence"/>
</dbReference>
<gene>
    <name evidence="3" type="primary">menH</name>
    <name evidence="5" type="ORF">MFLO_02272</name>
</gene>
<keyword evidence="5" id="KW-0378">Hydrolase</keyword>
<sequence>MDLFYETVQKSQHPAVMLLHGFTGTHLTFAELLGYFESGRYLLPDLPGHGRSLSLNPDDYSLLATEESLLEIAARETAGEKPLLIGYSMGGRIALRMVIDHPDAFSGLVLISSSPGLETEREREARREKDAAWVQMLREQGISFFTEKWAALSLFESQRKLPLLKQTAVETERLSQNPEGLALSLLGVGTGELPSGWADLTKVKCPVLLLTGEQDLKFKRLAARMKERLPLAEHVEIQGAGHAIQLEKPEELAKAIRRFQNKHF</sequence>
<evidence type="ECO:0000256" key="2">
    <source>
        <dbReference type="ARBA" id="ARBA00023239"/>
    </source>
</evidence>
<dbReference type="InterPro" id="IPR000073">
    <property type="entry name" value="AB_hydrolase_1"/>
</dbReference>